<dbReference type="Proteomes" id="UP001481677">
    <property type="component" value="Unassembled WGS sequence"/>
</dbReference>
<dbReference type="Pfam" id="PF06629">
    <property type="entry name" value="MipA"/>
    <property type="match status" value="1"/>
</dbReference>
<organism evidence="1 2">
    <name type="scientific">Paraburkholderia azotifigens</name>
    <dbReference type="NCBI Taxonomy" id="2057004"/>
    <lineage>
        <taxon>Bacteria</taxon>
        <taxon>Pseudomonadati</taxon>
        <taxon>Pseudomonadota</taxon>
        <taxon>Betaproteobacteria</taxon>
        <taxon>Burkholderiales</taxon>
        <taxon>Burkholderiaceae</taxon>
        <taxon>Paraburkholderia</taxon>
    </lineage>
</organism>
<proteinExistence type="predicted"/>
<reference evidence="1 2" key="1">
    <citation type="submission" date="2024-01" db="EMBL/GenBank/DDBJ databases">
        <title>The diversity of rhizobia nodulating Mimosa spp. in eleven states of Brazil covering several biomes is determined by host plant, location, and edaphic factors.</title>
        <authorList>
            <person name="Rouws L."/>
            <person name="Barauna A."/>
            <person name="Beukes C."/>
            <person name="De Faria S.M."/>
            <person name="Gross E."/>
            <person name="Dos Reis Junior F.B."/>
            <person name="Simon M."/>
            <person name="Maluk M."/>
            <person name="Odee D.W."/>
            <person name="Kenicer G."/>
            <person name="Young J.P.W."/>
            <person name="Reis V.M."/>
            <person name="Zilli J."/>
            <person name="James E.K."/>
        </authorList>
    </citation>
    <scope>NUCLEOTIDE SEQUENCE [LARGE SCALE GENOMIC DNA]</scope>
    <source>
        <strain evidence="1 2">JPY530</strain>
    </source>
</reference>
<dbReference type="EMBL" id="JAZHGA010000006">
    <property type="protein sequence ID" value="MEM5340182.1"/>
    <property type="molecule type" value="Genomic_DNA"/>
</dbReference>
<name>A0ABU9QZK3_9BURK</name>
<protein>
    <submittedName>
        <fullName evidence="1">MipA/OmpV family protein</fullName>
    </submittedName>
</protein>
<keyword evidence="2" id="KW-1185">Reference proteome</keyword>
<dbReference type="InterPro" id="IPR010583">
    <property type="entry name" value="MipA"/>
</dbReference>
<accession>A0ABU9QZK3</accession>
<comment type="caution">
    <text evidence="1">The sequence shown here is derived from an EMBL/GenBank/DDBJ whole genome shotgun (WGS) entry which is preliminary data.</text>
</comment>
<dbReference type="RefSeq" id="WP_342958772.1">
    <property type="nucleotide sequence ID" value="NZ_JAZHFZ010000009.1"/>
</dbReference>
<evidence type="ECO:0000313" key="2">
    <source>
        <dbReference type="Proteomes" id="UP001481677"/>
    </source>
</evidence>
<evidence type="ECO:0000313" key="1">
    <source>
        <dbReference type="EMBL" id="MEM5340182.1"/>
    </source>
</evidence>
<sequence length="94" mass="10509">MTAQDPAESRLASYTPGGGLNQIVSWMAAVFQMNQRWYAVSTIYYHRLMDDAANSPTVTQRGALIGSHTALGPHTPFADRILIRRWRPDAEPVH</sequence>
<gene>
    <name evidence="1" type="ORF">V4C56_11135</name>
</gene>